<dbReference type="AlphaFoldDB" id="A0A6P0ULN7"/>
<evidence type="ECO:0000313" key="3">
    <source>
        <dbReference type="Proteomes" id="UP000468581"/>
    </source>
</evidence>
<dbReference type="PROSITE" id="PS51257">
    <property type="entry name" value="PROKAR_LIPOPROTEIN"/>
    <property type="match status" value="1"/>
</dbReference>
<keyword evidence="1" id="KW-0732">Signal</keyword>
<name>A0A6P0ULN7_9FLAO</name>
<organism evidence="2 3">
    <name type="scientific">Leptobacterium flavescens</name>
    <dbReference type="NCBI Taxonomy" id="472055"/>
    <lineage>
        <taxon>Bacteria</taxon>
        <taxon>Pseudomonadati</taxon>
        <taxon>Bacteroidota</taxon>
        <taxon>Flavobacteriia</taxon>
        <taxon>Flavobacteriales</taxon>
        <taxon>Flavobacteriaceae</taxon>
        <taxon>Leptobacterium</taxon>
    </lineage>
</organism>
<feature type="signal peptide" evidence="1">
    <location>
        <begin position="1"/>
        <end position="26"/>
    </location>
</feature>
<accession>A0A6P0ULN7</accession>
<evidence type="ECO:0000313" key="2">
    <source>
        <dbReference type="EMBL" id="NER12828.1"/>
    </source>
</evidence>
<feature type="chain" id="PRO_5027045541" description="Alpha/beta hydrolase" evidence="1">
    <location>
        <begin position="27"/>
        <end position="205"/>
    </location>
</feature>
<dbReference type="SUPFAM" id="SSF52096">
    <property type="entry name" value="ClpP/crotonase"/>
    <property type="match status" value="1"/>
</dbReference>
<proteinExistence type="predicted"/>
<dbReference type="RefSeq" id="WP_163605838.1">
    <property type="nucleotide sequence ID" value="NZ_JAABOO010000001.1"/>
</dbReference>
<keyword evidence="3" id="KW-1185">Reference proteome</keyword>
<comment type="caution">
    <text evidence="2">The sequence shown here is derived from an EMBL/GenBank/DDBJ whole genome shotgun (WGS) entry which is preliminary data.</text>
</comment>
<evidence type="ECO:0008006" key="4">
    <source>
        <dbReference type="Google" id="ProtNLM"/>
    </source>
</evidence>
<evidence type="ECO:0000256" key="1">
    <source>
        <dbReference type="SAM" id="SignalP"/>
    </source>
</evidence>
<dbReference type="Proteomes" id="UP000468581">
    <property type="component" value="Unassembled WGS sequence"/>
</dbReference>
<reference evidence="2 3" key="1">
    <citation type="submission" date="2020-01" db="EMBL/GenBank/DDBJ databases">
        <title>Leptobacterium flavescens.</title>
        <authorList>
            <person name="Wang G."/>
        </authorList>
    </citation>
    <scope>NUCLEOTIDE SEQUENCE [LARGE SCALE GENOMIC DNA]</scope>
    <source>
        <strain evidence="2 3">KCTC 22160</strain>
    </source>
</reference>
<protein>
    <recommendedName>
        <fullName evidence="4">Alpha/beta hydrolase</fullName>
    </recommendedName>
</protein>
<sequence length="205" mass="23081">MKKRNLYFLRYALLFLLIIGSISCNNDDDAVQSRVFDVFTVQSDGTTVEMNGEIRTRTLNDFRNMLRAFPDINLINFREVPGSNDDETNVELGRLLNTNRINTHLLNNGLIASGGVDLFLAGVERTRGSNITVGVHAWADGNGTQAGQLPMNDPRHRLYLDYYEAIGFTVQQASDFYFFTINAAPASSIHNMTEEELEQFGIFTE</sequence>
<dbReference type="InterPro" id="IPR029045">
    <property type="entry name" value="ClpP/crotonase-like_dom_sf"/>
</dbReference>
<gene>
    <name evidence="2" type="ORF">GWK08_05210</name>
</gene>
<dbReference type="EMBL" id="JAABOO010000001">
    <property type="protein sequence ID" value="NER12828.1"/>
    <property type="molecule type" value="Genomic_DNA"/>
</dbReference>